<feature type="compositionally biased region" description="Polar residues" evidence="1">
    <location>
        <begin position="357"/>
        <end position="366"/>
    </location>
</feature>
<organism evidence="2 3">
    <name type="scientific">Clytia hemisphaerica</name>
    <dbReference type="NCBI Taxonomy" id="252671"/>
    <lineage>
        <taxon>Eukaryota</taxon>
        <taxon>Metazoa</taxon>
        <taxon>Cnidaria</taxon>
        <taxon>Hydrozoa</taxon>
        <taxon>Hydroidolina</taxon>
        <taxon>Leptothecata</taxon>
        <taxon>Obeliida</taxon>
        <taxon>Clytiidae</taxon>
        <taxon>Clytia</taxon>
    </lineage>
</organism>
<evidence type="ECO:0000256" key="1">
    <source>
        <dbReference type="SAM" id="MobiDB-lite"/>
    </source>
</evidence>
<feature type="compositionally biased region" description="Polar residues" evidence="1">
    <location>
        <begin position="340"/>
        <end position="349"/>
    </location>
</feature>
<dbReference type="AlphaFoldDB" id="A0A7M5X0H1"/>
<keyword evidence="3" id="KW-1185">Reference proteome</keyword>
<feature type="region of interest" description="Disordered" evidence="1">
    <location>
        <begin position="184"/>
        <end position="229"/>
    </location>
</feature>
<feature type="compositionally biased region" description="Polar residues" evidence="1">
    <location>
        <begin position="186"/>
        <end position="195"/>
    </location>
</feature>
<dbReference type="EnsemblMetazoa" id="CLYHEMT015832.1">
    <property type="protein sequence ID" value="CLYHEMP015832.1"/>
    <property type="gene ID" value="CLYHEMG015832"/>
</dbReference>
<accession>A0A7M5X0H1</accession>
<proteinExistence type="predicted"/>
<feature type="region of interest" description="Disordered" evidence="1">
    <location>
        <begin position="11"/>
        <end position="77"/>
    </location>
</feature>
<reference evidence="2" key="1">
    <citation type="submission" date="2021-01" db="UniProtKB">
        <authorList>
            <consortium name="EnsemblMetazoa"/>
        </authorList>
    </citation>
    <scope>IDENTIFICATION</scope>
</reference>
<evidence type="ECO:0000313" key="3">
    <source>
        <dbReference type="Proteomes" id="UP000594262"/>
    </source>
</evidence>
<name>A0A7M5X0H1_9CNID</name>
<sequence length="386" mass="43921">KTKLLFDAALPEEDSSFSDLQTVSPLQKKPASINTKSTTSHESTKSNKELSSPIQKDQTMSEEEDMLPFKKKSSPNESMSIWYQPRAFKKKTIMSVLYLGHDIVVGRESLSECDDNKMVKLSGLKIKQAKEILKTMRKKYNKESDHTLFQAFYEKAKLLFDAALPEEDPSFSYLQTVSPLQKKPASINTQSTTSHESTKSNKELSSPIQKDQTMSEEEDMLPFKKKSSPNESMSIWYQPRAFKKKTIMSVLYLGHDIVVGRESLSECDDNKMVKLSGLKIKQAKEILKTMRKKYNKESDHTLFQAFYEKAKLLFDAALPEEDPSFSYLQTVSPLQKKPASINTQSTTSHESTKSNKELSSPIQKDQTMSEEEDMLPLKKKSSSNEN</sequence>
<evidence type="ECO:0000313" key="2">
    <source>
        <dbReference type="EnsemblMetazoa" id="CLYHEMP015832.1"/>
    </source>
</evidence>
<protein>
    <submittedName>
        <fullName evidence="2">Uncharacterized protein</fullName>
    </submittedName>
</protein>
<feature type="region of interest" description="Disordered" evidence="1">
    <location>
        <begin position="336"/>
        <end position="386"/>
    </location>
</feature>
<feature type="compositionally biased region" description="Polar residues" evidence="1">
    <location>
        <begin position="203"/>
        <end position="212"/>
    </location>
</feature>
<dbReference type="Proteomes" id="UP000594262">
    <property type="component" value="Unplaced"/>
</dbReference>
<feature type="compositionally biased region" description="Basic residues" evidence="1">
    <location>
        <begin position="377"/>
        <end position="386"/>
    </location>
</feature>